<organism evidence="1 2">
    <name type="scientific">Hypoxylon rubiginosum</name>
    <dbReference type="NCBI Taxonomy" id="110542"/>
    <lineage>
        <taxon>Eukaryota</taxon>
        <taxon>Fungi</taxon>
        <taxon>Dikarya</taxon>
        <taxon>Ascomycota</taxon>
        <taxon>Pezizomycotina</taxon>
        <taxon>Sordariomycetes</taxon>
        <taxon>Xylariomycetidae</taxon>
        <taxon>Xylariales</taxon>
        <taxon>Hypoxylaceae</taxon>
        <taxon>Hypoxylon</taxon>
    </lineage>
</organism>
<reference evidence="1 2" key="1">
    <citation type="journal article" date="2022" name="New Phytol.">
        <title>Ecological generalism drives hyperdiversity of secondary metabolite gene clusters in xylarialean endophytes.</title>
        <authorList>
            <person name="Franco M.E.E."/>
            <person name="Wisecaver J.H."/>
            <person name="Arnold A.E."/>
            <person name="Ju Y.M."/>
            <person name="Slot J.C."/>
            <person name="Ahrendt S."/>
            <person name="Moore L.P."/>
            <person name="Eastman K.E."/>
            <person name="Scott K."/>
            <person name="Konkel Z."/>
            <person name="Mondo S.J."/>
            <person name="Kuo A."/>
            <person name="Hayes R.D."/>
            <person name="Haridas S."/>
            <person name="Andreopoulos B."/>
            <person name="Riley R."/>
            <person name="LaButti K."/>
            <person name="Pangilinan J."/>
            <person name="Lipzen A."/>
            <person name="Amirebrahimi M."/>
            <person name="Yan J."/>
            <person name="Adam C."/>
            <person name="Keymanesh K."/>
            <person name="Ng V."/>
            <person name="Louie K."/>
            <person name="Northen T."/>
            <person name="Drula E."/>
            <person name="Henrissat B."/>
            <person name="Hsieh H.M."/>
            <person name="Youens-Clark K."/>
            <person name="Lutzoni F."/>
            <person name="Miadlikowska J."/>
            <person name="Eastwood D.C."/>
            <person name="Hamelin R.C."/>
            <person name="Grigoriev I.V."/>
            <person name="U'Ren J.M."/>
        </authorList>
    </citation>
    <scope>NUCLEOTIDE SEQUENCE [LARGE SCALE GENOMIC DNA]</scope>
    <source>
        <strain evidence="1 2">CBS 119005</strain>
    </source>
</reference>
<protein>
    <submittedName>
        <fullName evidence="1">Cytochrome P450</fullName>
    </submittedName>
</protein>
<name>A0ACB9YKM9_9PEZI</name>
<sequence length="549" mass="62584">MIFPYITSVIYISWRYKITSAPRFENYHLFDLYHFKGSLEMFSLAAAMYDLKSMSYTDSILLLSCLLLLSSFGYWFIWIIYTFWFHPLARYPGPPLAAVTNFWYAWAWTSGKWPIIAKEAHDKYGDIVRIAPNDLSFITPQAYRDIYGQPHKGRKIFPKPLIFWKTMNVPGMAHMTDVEEAAASRQMLSPGFSARALRNQERVVQLYADQFVATLGRLSVETNKTVNLGDAFNWVTFDVLGELAFGESFDAVKNAKTHFWTSVVTDANAIQILPGLMIRLPILKLFKPWFMTNEQAGIYEMHRRLTQEKVRKRIRLGDAVKDDFFSHVLKGELTEERLASHASVLMVGGAETTSVTLTGAATFLAQDQRRFDKLKDEVRSAFKGTAEIDGESVARLPYLKGVLEEALRLFPAVSGFPRASPGETVDGHYIPEGTVVMADTRTMGRDQRNFPDPDTFKPERWIDERGSMDRKLVNMTFVPGVRGCMGISMAHMEMRIILAKLVFAFDWELVDAEGLDLVRGQRQLVMTQKPRILARFHPRGHDVATARLP</sequence>
<dbReference type="EMBL" id="MU393606">
    <property type="protein sequence ID" value="KAI4859956.1"/>
    <property type="molecule type" value="Genomic_DNA"/>
</dbReference>
<comment type="caution">
    <text evidence="1">The sequence shown here is derived from an EMBL/GenBank/DDBJ whole genome shotgun (WGS) entry which is preliminary data.</text>
</comment>
<keyword evidence="2" id="KW-1185">Reference proteome</keyword>
<gene>
    <name evidence="1" type="ORF">F4820DRAFT_438354</name>
</gene>
<proteinExistence type="predicted"/>
<evidence type="ECO:0000313" key="2">
    <source>
        <dbReference type="Proteomes" id="UP001497700"/>
    </source>
</evidence>
<dbReference type="Proteomes" id="UP001497700">
    <property type="component" value="Unassembled WGS sequence"/>
</dbReference>
<evidence type="ECO:0000313" key="1">
    <source>
        <dbReference type="EMBL" id="KAI4859956.1"/>
    </source>
</evidence>
<accession>A0ACB9YKM9</accession>